<dbReference type="PANTHER" id="PTHR45339:SF1">
    <property type="entry name" value="HYBRID SIGNAL TRANSDUCTION HISTIDINE KINASE J"/>
    <property type="match status" value="1"/>
</dbReference>
<evidence type="ECO:0000256" key="2">
    <source>
        <dbReference type="ARBA" id="ARBA00004651"/>
    </source>
</evidence>
<comment type="catalytic activity">
    <reaction evidence="1">
        <text>ATP + protein L-histidine = ADP + protein N-phospho-L-histidine.</text>
        <dbReference type="EC" id="2.7.13.3"/>
    </reaction>
</comment>
<dbReference type="PRINTS" id="PR00344">
    <property type="entry name" value="BCTRLSENSOR"/>
</dbReference>
<evidence type="ECO:0000256" key="13">
    <source>
        <dbReference type="SAM" id="MobiDB-lite"/>
    </source>
</evidence>
<dbReference type="SMART" id="SM00387">
    <property type="entry name" value="HATPase_c"/>
    <property type="match status" value="1"/>
</dbReference>
<feature type="region of interest" description="Disordered" evidence="13">
    <location>
        <begin position="1006"/>
        <end position="1027"/>
    </location>
</feature>
<keyword evidence="9 14" id="KW-1133">Transmembrane helix</keyword>
<sequence length="1128" mass="124655">MDHDNPTSTDDGPRVHQIVELRQYQRRLLFGGGLLLTSIILFAGFLLVWLAIQKFHTEQINAFHDEGSSLKYALTYRARAYAQTVARSESVWSNRQRMLIEAGTPLRGRFNKQGEKLVVRAEGRISIPWLILGRGTAAMPPDRLAAYLGMFEDISAHTATVITPAEYSEPIFAYGYDPSGSLLVVTGVLDESELMRALNVTTRDQIFAMFRAEEARWRLPPIGAYAHDAVTRQFFYYGIDPLDRKPSLAGTQLLIAGHVPYFRRVVFEPVDNLKFVSGEADGGVFAILTSRGEIVRTSRALSAAEHQMISSIHMSTDVDAPTRMRFGRNFLLLGGLQLVDWNLVYLYSWGDVFAVTGKYVALVTGTAFTILSLIWALIWWLDRRVLGPAMATALLVYRSEELSRIIIDTSPVGLSLLDTSHGVPIVENDLARRMALESCADAVPGLYEQLVDRANTHLPATSQEFDWIHAGEGGRHFRVAMVLSSYRSKSVWVCAIRDVSAQAELERSLRKARSDSEEARLAAESASRAKTAFVATMSHEIRTPLNGVLGHLELLSRSKLEQAQKEHLNRIRLSADALLVTISDVLDFSKIEAGQLEIELVTFDLRSVVEQAALLFAPEALRKGVNIYYSIDSSLQQFYASDVHRIRQIINNLLSNAVKFTQSGKIVLSVSQGRHTEAHLCFRVADSGIGMSGDQVAQLFEPFSQADVSISRRYGGSGLGLALCGQLANMLGGSISVESAMGVGSIFTFELPLVPVHCRCDEQRPLEGRRVTLLSEAPEWRAEIGELLRCWGAEVTVLARPVAMPNGAGHLIIFGEAGSWAAPEEARLRMSHERIIHACTDGPLIPEARQDGIYVSCYTSQMLLAAIQAVPIAPRSANLRPFWGSNERGTILLVEDNPVNRELIEQQLKELGFAVDVAADGAAALHKWKPGTYVAVLTDINMPEMNGYELAMALRAQNVDVPILAITATALISEKARCKASGIDELLFKPLGLELLDGALQRHLGPPPNPAMQARRDAATSVEEPTGLRHKYSQRIRHAFVESGRRDYRSFTDALERGDVVELVHVTHAFKGVLLMMGEVDVATQCSKVEASLEDCGIHHLQRDLHDLSLALDAVLLRYELELKEESI</sequence>
<dbReference type="Gene3D" id="3.30.565.10">
    <property type="entry name" value="Histidine kinase-like ATPase, C-terminal domain"/>
    <property type="match status" value="1"/>
</dbReference>
<evidence type="ECO:0000256" key="8">
    <source>
        <dbReference type="ARBA" id="ARBA00022840"/>
    </source>
</evidence>
<evidence type="ECO:0000259" key="15">
    <source>
        <dbReference type="PROSITE" id="PS50109"/>
    </source>
</evidence>
<dbReference type="Gene3D" id="3.40.50.2300">
    <property type="match status" value="1"/>
</dbReference>
<dbReference type="Gene3D" id="1.10.287.130">
    <property type="match status" value="1"/>
</dbReference>
<dbReference type="EMBL" id="JBEPMU010000009">
    <property type="protein sequence ID" value="MET3654782.1"/>
    <property type="molecule type" value="Genomic_DNA"/>
</dbReference>
<feature type="modified residue" description="4-aspartylphosphate" evidence="12">
    <location>
        <position position="939"/>
    </location>
</feature>
<keyword evidence="7" id="KW-0547">Nucleotide-binding</keyword>
<evidence type="ECO:0000256" key="12">
    <source>
        <dbReference type="PROSITE-ProRule" id="PRU00169"/>
    </source>
</evidence>
<dbReference type="RefSeq" id="WP_354016116.1">
    <property type="nucleotide sequence ID" value="NZ_JBEPMU010000009.1"/>
</dbReference>
<dbReference type="EC" id="2.7.13.3" evidence="3"/>
<keyword evidence="11 14" id="KW-0472">Membrane</keyword>
<evidence type="ECO:0000313" key="17">
    <source>
        <dbReference type="EMBL" id="MET3654782.1"/>
    </source>
</evidence>
<dbReference type="InterPro" id="IPR003594">
    <property type="entry name" value="HATPase_dom"/>
</dbReference>
<dbReference type="Pfam" id="PF00072">
    <property type="entry name" value="Response_reg"/>
    <property type="match status" value="1"/>
</dbReference>
<accession>A0ABV2K1S4</accession>
<dbReference type="SUPFAM" id="SSF55874">
    <property type="entry name" value="ATPase domain of HSP90 chaperone/DNA topoisomerase II/histidine kinase"/>
    <property type="match status" value="1"/>
</dbReference>
<feature type="domain" description="Response regulatory" evidence="16">
    <location>
        <begin position="890"/>
        <end position="1004"/>
    </location>
</feature>
<dbReference type="SUPFAM" id="SSF47226">
    <property type="entry name" value="Histidine-containing phosphotransfer domain, HPT domain"/>
    <property type="match status" value="1"/>
</dbReference>
<evidence type="ECO:0000256" key="4">
    <source>
        <dbReference type="ARBA" id="ARBA00022475"/>
    </source>
</evidence>
<keyword evidence="5 12" id="KW-0597">Phosphoprotein</keyword>
<dbReference type="Pfam" id="PF02518">
    <property type="entry name" value="HATPase_c"/>
    <property type="match status" value="1"/>
</dbReference>
<dbReference type="InterPro" id="IPR036097">
    <property type="entry name" value="HisK_dim/P_sf"/>
</dbReference>
<dbReference type="InterPro" id="IPR001789">
    <property type="entry name" value="Sig_transdc_resp-reg_receiver"/>
</dbReference>
<dbReference type="InterPro" id="IPR003661">
    <property type="entry name" value="HisK_dim/P_dom"/>
</dbReference>
<keyword evidence="18" id="KW-1185">Reference proteome</keyword>
<keyword evidence="10" id="KW-0902">Two-component regulatory system</keyword>
<evidence type="ECO:0000313" key="18">
    <source>
        <dbReference type="Proteomes" id="UP001549184"/>
    </source>
</evidence>
<feature type="transmembrane region" description="Helical" evidence="14">
    <location>
        <begin position="28"/>
        <end position="52"/>
    </location>
</feature>
<evidence type="ECO:0000256" key="10">
    <source>
        <dbReference type="ARBA" id="ARBA00023012"/>
    </source>
</evidence>
<dbReference type="GO" id="GO:0004673">
    <property type="term" value="F:protein histidine kinase activity"/>
    <property type="evidence" value="ECO:0007669"/>
    <property type="project" value="UniProtKB-EC"/>
</dbReference>
<dbReference type="PANTHER" id="PTHR45339">
    <property type="entry name" value="HYBRID SIGNAL TRANSDUCTION HISTIDINE KINASE J"/>
    <property type="match status" value="1"/>
</dbReference>
<dbReference type="PROSITE" id="PS50110">
    <property type="entry name" value="RESPONSE_REGULATORY"/>
    <property type="match status" value="1"/>
</dbReference>
<dbReference type="InterPro" id="IPR036890">
    <property type="entry name" value="HATPase_C_sf"/>
</dbReference>
<feature type="transmembrane region" description="Helical" evidence="14">
    <location>
        <begin position="330"/>
        <end position="347"/>
    </location>
</feature>
<dbReference type="Pfam" id="PF00512">
    <property type="entry name" value="HisKA"/>
    <property type="match status" value="1"/>
</dbReference>
<dbReference type="PROSITE" id="PS50109">
    <property type="entry name" value="HIS_KIN"/>
    <property type="match status" value="1"/>
</dbReference>
<proteinExistence type="predicted"/>
<feature type="transmembrane region" description="Helical" evidence="14">
    <location>
        <begin position="359"/>
        <end position="381"/>
    </location>
</feature>
<dbReference type="InterPro" id="IPR004358">
    <property type="entry name" value="Sig_transdc_His_kin-like_C"/>
</dbReference>
<dbReference type="CDD" id="cd17546">
    <property type="entry name" value="REC_hyHK_CKI1_RcsC-like"/>
    <property type="match status" value="1"/>
</dbReference>
<evidence type="ECO:0000256" key="6">
    <source>
        <dbReference type="ARBA" id="ARBA00022692"/>
    </source>
</evidence>
<evidence type="ECO:0000256" key="14">
    <source>
        <dbReference type="SAM" id="Phobius"/>
    </source>
</evidence>
<feature type="domain" description="Histidine kinase" evidence="15">
    <location>
        <begin position="536"/>
        <end position="755"/>
    </location>
</feature>
<keyword evidence="8" id="KW-0067">ATP-binding</keyword>
<evidence type="ECO:0000259" key="16">
    <source>
        <dbReference type="PROSITE" id="PS50110"/>
    </source>
</evidence>
<dbReference type="InterPro" id="IPR036641">
    <property type="entry name" value="HPT_dom_sf"/>
</dbReference>
<comment type="caution">
    <text evidence="17">The sequence shown here is derived from an EMBL/GenBank/DDBJ whole genome shotgun (WGS) entry which is preliminary data.</text>
</comment>
<dbReference type="CDD" id="cd16922">
    <property type="entry name" value="HATPase_EvgS-ArcB-TorS-like"/>
    <property type="match status" value="1"/>
</dbReference>
<dbReference type="SMART" id="SM00388">
    <property type="entry name" value="HisKA"/>
    <property type="match status" value="1"/>
</dbReference>
<dbReference type="SUPFAM" id="SSF47384">
    <property type="entry name" value="Homodimeric domain of signal transducing histidine kinase"/>
    <property type="match status" value="1"/>
</dbReference>
<keyword evidence="4" id="KW-1003">Cell membrane</keyword>
<evidence type="ECO:0000256" key="9">
    <source>
        <dbReference type="ARBA" id="ARBA00022989"/>
    </source>
</evidence>
<organism evidence="17 18">
    <name type="scientific">Dyella japonica</name>
    <dbReference type="NCBI Taxonomy" id="231455"/>
    <lineage>
        <taxon>Bacteria</taxon>
        <taxon>Pseudomonadati</taxon>
        <taxon>Pseudomonadota</taxon>
        <taxon>Gammaproteobacteria</taxon>
        <taxon>Lysobacterales</taxon>
        <taxon>Rhodanobacteraceae</taxon>
        <taxon>Dyella</taxon>
    </lineage>
</organism>
<dbReference type="SUPFAM" id="SSF52172">
    <property type="entry name" value="CheY-like"/>
    <property type="match status" value="1"/>
</dbReference>
<keyword evidence="6 14" id="KW-0812">Transmembrane</keyword>
<dbReference type="InterPro" id="IPR005467">
    <property type="entry name" value="His_kinase_dom"/>
</dbReference>
<dbReference type="Proteomes" id="UP001549184">
    <property type="component" value="Unassembled WGS sequence"/>
</dbReference>
<dbReference type="CDD" id="cd00082">
    <property type="entry name" value="HisKA"/>
    <property type="match status" value="1"/>
</dbReference>
<evidence type="ECO:0000256" key="3">
    <source>
        <dbReference type="ARBA" id="ARBA00012438"/>
    </source>
</evidence>
<evidence type="ECO:0000256" key="5">
    <source>
        <dbReference type="ARBA" id="ARBA00022553"/>
    </source>
</evidence>
<dbReference type="SMART" id="SM00448">
    <property type="entry name" value="REC"/>
    <property type="match status" value="1"/>
</dbReference>
<dbReference type="InterPro" id="IPR011006">
    <property type="entry name" value="CheY-like_superfamily"/>
</dbReference>
<comment type="subcellular location">
    <subcellularLocation>
        <location evidence="2">Cell membrane</location>
        <topology evidence="2">Multi-pass membrane protein</topology>
    </subcellularLocation>
</comment>
<name>A0ABV2K1S4_9GAMM</name>
<reference evidence="17 18" key="1">
    <citation type="submission" date="2024-06" db="EMBL/GenBank/DDBJ databases">
        <title>Sorghum-associated microbial communities from plants grown in Nebraska, USA.</title>
        <authorList>
            <person name="Schachtman D."/>
        </authorList>
    </citation>
    <scope>NUCLEOTIDE SEQUENCE [LARGE SCALE GENOMIC DNA]</scope>
    <source>
        <strain evidence="17 18">1073</strain>
    </source>
</reference>
<evidence type="ECO:0000256" key="7">
    <source>
        <dbReference type="ARBA" id="ARBA00022741"/>
    </source>
</evidence>
<protein>
    <recommendedName>
        <fullName evidence="3">histidine kinase</fullName>
        <ecNumber evidence="3">2.7.13.3</ecNumber>
    </recommendedName>
</protein>
<keyword evidence="17" id="KW-0418">Kinase</keyword>
<evidence type="ECO:0000256" key="11">
    <source>
        <dbReference type="ARBA" id="ARBA00023136"/>
    </source>
</evidence>
<keyword evidence="17" id="KW-0808">Transferase</keyword>
<evidence type="ECO:0000256" key="1">
    <source>
        <dbReference type="ARBA" id="ARBA00000085"/>
    </source>
</evidence>
<dbReference type="Gene3D" id="1.20.120.160">
    <property type="entry name" value="HPT domain"/>
    <property type="match status" value="1"/>
</dbReference>
<gene>
    <name evidence="17" type="ORF">ABIC75_004530</name>
</gene>